<evidence type="ECO:0000313" key="6">
    <source>
        <dbReference type="EMBL" id="KAJ8317920.1"/>
    </source>
</evidence>
<keyword evidence="4 5" id="KW-0472">Membrane</keyword>
<proteinExistence type="predicted"/>
<feature type="transmembrane region" description="Helical" evidence="5">
    <location>
        <begin position="238"/>
        <end position="262"/>
    </location>
</feature>
<evidence type="ECO:0000256" key="4">
    <source>
        <dbReference type="ARBA" id="ARBA00023136"/>
    </source>
</evidence>
<dbReference type="EMBL" id="JARBDR010000214">
    <property type="protein sequence ID" value="KAJ8317920.1"/>
    <property type="molecule type" value="Genomic_DNA"/>
</dbReference>
<evidence type="ECO:0000313" key="7">
    <source>
        <dbReference type="Proteomes" id="UP001217089"/>
    </source>
</evidence>
<evidence type="ECO:0000256" key="1">
    <source>
        <dbReference type="ARBA" id="ARBA00004141"/>
    </source>
</evidence>
<reference evidence="6 7" key="1">
    <citation type="submission" date="2022-12" db="EMBL/GenBank/DDBJ databases">
        <title>Chromosome-level genome of Tegillarca granosa.</title>
        <authorList>
            <person name="Kim J."/>
        </authorList>
    </citation>
    <scope>NUCLEOTIDE SEQUENCE [LARGE SCALE GENOMIC DNA]</scope>
    <source>
        <strain evidence="6">Teg-2019</strain>
        <tissue evidence="6">Adductor muscle</tissue>
    </source>
</reference>
<evidence type="ECO:0000256" key="5">
    <source>
        <dbReference type="SAM" id="Phobius"/>
    </source>
</evidence>
<evidence type="ECO:0000256" key="3">
    <source>
        <dbReference type="ARBA" id="ARBA00022989"/>
    </source>
</evidence>
<feature type="transmembrane region" description="Helical" evidence="5">
    <location>
        <begin position="155"/>
        <end position="179"/>
    </location>
</feature>
<feature type="transmembrane region" description="Helical" evidence="5">
    <location>
        <begin position="185"/>
        <end position="207"/>
    </location>
</feature>
<dbReference type="Pfam" id="PF13903">
    <property type="entry name" value="Claudin_2"/>
    <property type="match status" value="1"/>
</dbReference>
<comment type="caution">
    <text evidence="6">The sequence shown here is derived from an EMBL/GenBank/DDBJ whole genome shotgun (WGS) entry which is preliminary data.</text>
</comment>
<name>A0ABQ9FNU2_TEGGR</name>
<keyword evidence="2 5" id="KW-0812">Transmembrane</keyword>
<accession>A0ABQ9FNU2</accession>
<feature type="transmembrane region" description="Helical" evidence="5">
    <location>
        <begin position="12"/>
        <end position="33"/>
    </location>
</feature>
<keyword evidence="3 5" id="KW-1133">Transmembrane helix</keyword>
<organism evidence="6 7">
    <name type="scientific">Tegillarca granosa</name>
    <name type="common">Malaysian cockle</name>
    <name type="synonym">Anadara granosa</name>
    <dbReference type="NCBI Taxonomy" id="220873"/>
    <lineage>
        <taxon>Eukaryota</taxon>
        <taxon>Metazoa</taxon>
        <taxon>Spiralia</taxon>
        <taxon>Lophotrochozoa</taxon>
        <taxon>Mollusca</taxon>
        <taxon>Bivalvia</taxon>
        <taxon>Autobranchia</taxon>
        <taxon>Pteriomorphia</taxon>
        <taxon>Arcoida</taxon>
        <taxon>Arcoidea</taxon>
        <taxon>Arcidae</taxon>
        <taxon>Tegillarca</taxon>
    </lineage>
</organism>
<sequence>MFIVMVQVCNYSSLIFAGNVTLLLIVSMSTDYWEYRLFNSTMLNQSLSKTNNIEIIKPSDTSSYMELWYKRRKYVRSKKYIYQVETLYQPPTLAKNYFLHNYWRKFTRNMTTPPDVVTVYLFTQYGNLFRDCDALEGTVRHRLNMTKFRQNLERAACAFALSCMVCMVTGLIFGAYGLLGHQTRILVWASCCSLASGILLTLSIALFHGKCYILRRTELGAGNFTPLKKLINESRMYLFGWSFVVAWMCVFLCFISSFVWLYKAQDPRHSRVPGEHYIKHRTFNKKEYMTYVDESDG</sequence>
<evidence type="ECO:0000256" key="2">
    <source>
        <dbReference type="ARBA" id="ARBA00022692"/>
    </source>
</evidence>
<dbReference type="InterPro" id="IPR004031">
    <property type="entry name" value="PMP22/EMP/MP20/Claudin"/>
</dbReference>
<dbReference type="Proteomes" id="UP001217089">
    <property type="component" value="Unassembled WGS sequence"/>
</dbReference>
<gene>
    <name evidence="6" type="ORF">KUTeg_003011</name>
</gene>
<comment type="subcellular location">
    <subcellularLocation>
        <location evidence="1">Membrane</location>
        <topology evidence="1">Multi-pass membrane protein</topology>
    </subcellularLocation>
</comment>
<keyword evidence="7" id="KW-1185">Reference proteome</keyword>
<protein>
    <submittedName>
        <fullName evidence="6">Uncharacterized protein</fullName>
    </submittedName>
</protein>
<dbReference type="Gene3D" id="1.20.140.150">
    <property type="match status" value="1"/>
</dbReference>